<keyword evidence="6 11" id="KW-0566">Pantothenate biosynthesis</keyword>
<dbReference type="Gene3D" id="1.10.1040.10">
    <property type="entry name" value="N-(1-d-carboxylethyl)-l-norvaline Dehydrogenase, domain 2"/>
    <property type="match status" value="1"/>
</dbReference>
<dbReference type="EMBL" id="AWSI01000039">
    <property type="protein sequence ID" value="ERH29968.1"/>
    <property type="molecule type" value="Genomic_DNA"/>
</dbReference>
<dbReference type="Pfam" id="PF02558">
    <property type="entry name" value="ApbA"/>
    <property type="match status" value="1"/>
</dbReference>
<organism evidence="14 15">
    <name type="scientific">Alloscardovia omnicolens F0580</name>
    <dbReference type="NCBI Taxonomy" id="1321816"/>
    <lineage>
        <taxon>Bacteria</taxon>
        <taxon>Bacillati</taxon>
        <taxon>Actinomycetota</taxon>
        <taxon>Actinomycetes</taxon>
        <taxon>Bifidobacteriales</taxon>
        <taxon>Bifidobacteriaceae</taxon>
        <taxon>Alloscardovia</taxon>
    </lineage>
</organism>
<dbReference type="PANTHER" id="PTHR43765">
    <property type="entry name" value="2-DEHYDROPANTOATE 2-REDUCTASE-RELATED"/>
    <property type="match status" value="1"/>
</dbReference>
<evidence type="ECO:0000259" key="13">
    <source>
        <dbReference type="Pfam" id="PF08546"/>
    </source>
</evidence>
<evidence type="ECO:0000256" key="3">
    <source>
        <dbReference type="ARBA" id="ARBA00007870"/>
    </source>
</evidence>
<evidence type="ECO:0000256" key="11">
    <source>
        <dbReference type="RuleBase" id="RU362068"/>
    </source>
</evidence>
<dbReference type="InterPro" id="IPR016129">
    <property type="entry name" value="Caspase_his_AS"/>
</dbReference>
<dbReference type="GO" id="GO:0015940">
    <property type="term" value="P:pantothenate biosynthetic process"/>
    <property type="evidence" value="ECO:0007669"/>
    <property type="project" value="UniProtKB-UniPathway"/>
</dbReference>
<evidence type="ECO:0000256" key="1">
    <source>
        <dbReference type="ARBA" id="ARBA00002919"/>
    </source>
</evidence>
<comment type="function">
    <text evidence="1 11">Catalyzes the NADPH-dependent reduction of ketopantoate into pantoic acid.</text>
</comment>
<dbReference type="UniPathway" id="UPA00028">
    <property type="reaction ID" value="UER00004"/>
</dbReference>
<dbReference type="InterPro" id="IPR013332">
    <property type="entry name" value="KPR_N"/>
</dbReference>
<dbReference type="HOGENOM" id="CLU_031468_0_0_11"/>
<dbReference type="InterPro" id="IPR003710">
    <property type="entry name" value="ApbA"/>
</dbReference>
<evidence type="ECO:0000256" key="6">
    <source>
        <dbReference type="ARBA" id="ARBA00022655"/>
    </source>
</evidence>
<dbReference type="GO" id="GO:0005737">
    <property type="term" value="C:cytoplasm"/>
    <property type="evidence" value="ECO:0007669"/>
    <property type="project" value="TreeGrafter"/>
</dbReference>
<sequence length="326" mass="36572">MGSMSELTYAVIGAGAMGYRYGILLQEAGKKVDFIDAWEPNIEAVKEQGGVWVSRDHEGRHLVPVNLYRPEEYTGNPDVWIIFLKQMQLEDMLKRCAHLFKDHQVAFSAMNGWGHFEKINQYFSTDRIYGGTAIIATVLNGPGDVDFIGKKGTGSMHMCAMNEHITDIERAIADDFTAAHMNPEITTDFKGTCMAKIVFNSVVNTLCTMYQITMGQFADYEGSHEMTQQLVSEAYAVCEAAGIPMINSVDEEVESIEYASRVGNPLHYPSMYQDMIHGRPTEVDYINGYIAQLGREHNVDCCTHAFLTHGVHLAERAFQIHHAQEK</sequence>
<dbReference type="SUPFAM" id="SSF48179">
    <property type="entry name" value="6-phosphogluconate dehydrogenase C-terminal domain-like"/>
    <property type="match status" value="1"/>
</dbReference>
<feature type="domain" description="Ketopantoate reductase C-terminal" evidence="13">
    <location>
        <begin position="188"/>
        <end position="313"/>
    </location>
</feature>
<dbReference type="PATRIC" id="fig|1321816.3.peg.1253"/>
<dbReference type="EC" id="1.1.1.169" evidence="4 11"/>
<evidence type="ECO:0000256" key="4">
    <source>
        <dbReference type="ARBA" id="ARBA00013014"/>
    </source>
</evidence>
<evidence type="ECO:0000259" key="12">
    <source>
        <dbReference type="Pfam" id="PF02558"/>
    </source>
</evidence>
<evidence type="ECO:0000256" key="10">
    <source>
        <dbReference type="ARBA" id="ARBA00048793"/>
    </source>
</evidence>
<dbReference type="GO" id="GO:0008677">
    <property type="term" value="F:2-dehydropantoate 2-reductase activity"/>
    <property type="evidence" value="ECO:0007669"/>
    <property type="project" value="UniProtKB-EC"/>
</dbReference>
<dbReference type="NCBIfam" id="TIGR00745">
    <property type="entry name" value="apbA_panE"/>
    <property type="match status" value="1"/>
</dbReference>
<comment type="similarity">
    <text evidence="3 11">Belongs to the ketopantoate reductase family.</text>
</comment>
<comment type="caution">
    <text evidence="14">The sequence shown here is derived from an EMBL/GenBank/DDBJ whole genome shotgun (WGS) entry which is preliminary data.</text>
</comment>
<dbReference type="GO" id="GO:0050661">
    <property type="term" value="F:NADP binding"/>
    <property type="evidence" value="ECO:0007669"/>
    <property type="project" value="TreeGrafter"/>
</dbReference>
<keyword evidence="15" id="KW-1185">Reference proteome</keyword>
<accession>U1SDG3</accession>
<dbReference type="STRING" id="419015.HMPREF3214_00587"/>
<feature type="domain" description="Ketopantoate reductase N-terminal" evidence="12">
    <location>
        <begin position="9"/>
        <end position="150"/>
    </location>
</feature>
<dbReference type="SUPFAM" id="SSF51735">
    <property type="entry name" value="NAD(P)-binding Rossmann-fold domains"/>
    <property type="match status" value="1"/>
</dbReference>
<name>U1SDG3_9BIFI</name>
<proteinExistence type="inferred from homology"/>
<dbReference type="PROSITE" id="PS01121">
    <property type="entry name" value="CASPASE_HIS"/>
    <property type="match status" value="1"/>
</dbReference>
<dbReference type="Gene3D" id="3.40.50.720">
    <property type="entry name" value="NAD(P)-binding Rossmann-like Domain"/>
    <property type="match status" value="1"/>
</dbReference>
<comment type="catalytic activity">
    <reaction evidence="10 11">
        <text>(R)-pantoate + NADP(+) = 2-dehydropantoate + NADPH + H(+)</text>
        <dbReference type="Rhea" id="RHEA:16233"/>
        <dbReference type="ChEBI" id="CHEBI:11561"/>
        <dbReference type="ChEBI" id="CHEBI:15378"/>
        <dbReference type="ChEBI" id="CHEBI:15980"/>
        <dbReference type="ChEBI" id="CHEBI:57783"/>
        <dbReference type="ChEBI" id="CHEBI:58349"/>
        <dbReference type="EC" id="1.1.1.169"/>
    </reaction>
</comment>
<dbReference type="InterPro" id="IPR050838">
    <property type="entry name" value="Ketopantoate_reductase"/>
</dbReference>
<dbReference type="InterPro" id="IPR013328">
    <property type="entry name" value="6PGD_dom2"/>
</dbReference>
<evidence type="ECO:0000256" key="7">
    <source>
        <dbReference type="ARBA" id="ARBA00022857"/>
    </source>
</evidence>
<evidence type="ECO:0000313" key="14">
    <source>
        <dbReference type="EMBL" id="ERH29968.1"/>
    </source>
</evidence>
<dbReference type="InterPro" id="IPR036291">
    <property type="entry name" value="NAD(P)-bd_dom_sf"/>
</dbReference>
<dbReference type="Proteomes" id="UP000016519">
    <property type="component" value="Unassembled WGS sequence"/>
</dbReference>
<evidence type="ECO:0000313" key="15">
    <source>
        <dbReference type="Proteomes" id="UP000016519"/>
    </source>
</evidence>
<keyword evidence="7 11" id="KW-0521">NADP</keyword>
<comment type="pathway">
    <text evidence="2 11">Cofactor biosynthesis; (R)-pantothenate biosynthesis; (R)-pantoate from 3-methyl-2-oxobutanoate: step 2/2.</text>
</comment>
<dbReference type="Pfam" id="PF08546">
    <property type="entry name" value="ApbA_C"/>
    <property type="match status" value="1"/>
</dbReference>
<evidence type="ECO:0000256" key="2">
    <source>
        <dbReference type="ARBA" id="ARBA00004994"/>
    </source>
</evidence>
<evidence type="ECO:0000256" key="5">
    <source>
        <dbReference type="ARBA" id="ARBA00019465"/>
    </source>
</evidence>
<protein>
    <recommendedName>
        <fullName evidence="5 11">2-dehydropantoate 2-reductase</fullName>
        <ecNumber evidence="4 11">1.1.1.169</ecNumber>
    </recommendedName>
    <alternativeName>
        <fullName evidence="9 11">Ketopantoate reductase</fullName>
    </alternativeName>
</protein>
<gene>
    <name evidence="14" type="ORF">HMPREF9244_01422</name>
</gene>
<reference evidence="14 15" key="1">
    <citation type="submission" date="2013-08" db="EMBL/GenBank/DDBJ databases">
        <authorList>
            <person name="Weinstock G."/>
            <person name="Sodergren E."/>
            <person name="Wylie T."/>
            <person name="Fulton L."/>
            <person name="Fulton R."/>
            <person name="Fronick C."/>
            <person name="O'Laughlin M."/>
            <person name="Godfrey J."/>
            <person name="Miner T."/>
            <person name="Herter B."/>
            <person name="Appelbaum E."/>
            <person name="Cordes M."/>
            <person name="Lek S."/>
            <person name="Wollam A."/>
            <person name="Pepin K.H."/>
            <person name="Palsikar V.B."/>
            <person name="Mitreva M."/>
            <person name="Wilson R.K."/>
        </authorList>
    </citation>
    <scope>NUCLEOTIDE SEQUENCE [LARGE SCALE GENOMIC DNA]</scope>
    <source>
        <strain evidence="14 15">F0580</strain>
    </source>
</reference>
<dbReference type="InterPro" id="IPR008927">
    <property type="entry name" value="6-PGluconate_DH-like_C_sf"/>
</dbReference>
<dbReference type="AlphaFoldDB" id="U1SDG3"/>
<keyword evidence="8 11" id="KW-0560">Oxidoreductase</keyword>
<evidence type="ECO:0000256" key="8">
    <source>
        <dbReference type="ARBA" id="ARBA00023002"/>
    </source>
</evidence>
<dbReference type="PANTHER" id="PTHR43765:SF2">
    <property type="entry name" value="2-DEHYDROPANTOATE 2-REDUCTASE"/>
    <property type="match status" value="1"/>
</dbReference>
<dbReference type="InterPro" id="IPR013752">
    <property type="entry name" value="KPA_reductase"/>
</dbReference>
<evidence type="ECO:0000256" key="9">
    <source>
        <dbReference type="ARBA" id="ARBA00032024"/>
    </source>
</evidence>